<feature type="transmembrane region" description="Helical" evidence="1">
    <location>
        <begin position="274"/>
        <end position="291"/>
    </location>
</feature>
<feature type="transmembrane region" description="Helical" evidence="1">
    <location>
        <begin position="7"/>
        <end position="27"/>
    </location>
</feature>
<feature type="transmembrane region" description="Helical" evidence="1">
    <location>
        <begin position="33"/>
        <end position="63"/>
    </location>
</feature>
<evidence type="ECO:0000259" key="2">
    <source>
        <dbReference type="PROSITE" id="PS50883"/>
    </source>
</evidence>
<dbReference type="InterPro" id="IPR029787">
    <property type="entry name" value="Nucleotide_cyclase"/>
</dbReference>
<comment type="caution">
    <text evidence="3">The sequence shown here is derived from an EMBL/GenBank/DDBJ whole genome shotgun (WGS) entry which is preliminary data.</text>
</comment>
<dbReference type="SUPFAM" id="SSF141868">
    <property type="entry name" value="EAL domain-like"/>
    <property type="match status" value="1"/>
</dbReference>
<dbReference type="InterPro" id="IPR050706">
    <property type="entry name" value="Cyclic-di-GMP_PDE-like"/>
</dbReference>
<dbReference type="PANTHER" id="PTHR33121">
    <property type="entry name" value="CYCLIC DI-GMP PHOSPHODIESTERASE PDEF"/>
    <property type="match status" value="1"/>
</dbReference>
<dbReference type="Gene3D" id="3.20.20.450">
    <property type="entry name" value="EAL domain"/>
    <property type="match status" value="1"/>
</dbReference>
<dbReference type="GO" id="GO:0071111">
    <property type="term" value="F:cyclic-guanylate-specific phosphodiesterase activity"/>
    <property type="evidence" value="ECO:0007669"/>
    <property type="project" value="InterPro"/>
</dbReference>
<dbReference type="OrthoDB" id="1316910at2"/>
<reference evidence="3 4" key="1">
    <citation type="submission" date="2018-06" db="EMBL/GenBank/DDBJ databases">
        <title>Marinomonas sp. YLB-05 draft genome sequence.</title>
        <authorList>
            <person name="Yu L."/>
            <person name="Tang X."/>
        </authorList>
    </citation>
    <scope>NUCLEOTIDE SEQUENCE [LARGE SCALE GENOMIC DNA]</scope>
    <source>
        <strain evidence="3 4">YLB-05</strain>
    </source>
</reference>
<gene>
    <name evidence="3" type="ORF">DN730_14565</name>
</gene>
<dbReference type="InterPro" id="IPR043128">
    <property type="entry name" value="Rev_trsase/Diguanyl_cyclase"/>
</dbReference>
<dbReference type="Gene3D" id="3.30.70.270">
    <property type="match status" value="1"/>
</dbReference>
<accession>A0A370U724</accession>
<protein>
    <recommendedName>
        <fullName evidence="2">EAL domain-containing protein</fullName>
    </recommendedName>
</protein>
<feature type="domain" description="EAL" evidence="2">
    <location>
        <begin position="469"/>
        <end position="723"/>
    </location>
</feature>
<dbReference type="Pfam" id="PF11127">
    <property type="entry name" value="YgaP-like_TM"/>
    <property type="match status" value="1"/>
</dbReference>
<dbReference type="InterPro" id="IPR001633">
    <property type="entry name" value="EAL_dom"/>
</dbReference>
<dbReference type="CDD" id="cd01948">
    <property type="entry name" value="EAL"/>
    <property type="match status" value="1"/>
</dbReference>
<name>A0A370U724_9GAMM</name>
<dbReference type="RefSeq" id="WP_115468880.1">
    <property type="nucleotide sequence ID" value="NZ_QKRA01000007.1"/>
</dbReference>
<keyword evidence="1" id="KW-1133">Transmembrane helix</keyword>
<evidence type="ECO:0000256" key="1">
    <source>
        <dbReference type="SAM" id="Phobius"/>
    </source>
</evidence>
<dbReference type="PANTHER" id="PTHR33121:SF70">
    <property type="entry name" value="SIGNALING PROTEIN YKOW"/>
    <property type="match status" value="1"/>
</dbReference>
<dbReference type="SUPFAM" id="SSF55073">
    <property type="entry name" value="Nucleotide cyclase"/>
    <property type="match status" value="1"/>
</dbReference>
<evidence type="ECO:0000313" key="3">
    <source>
        <dbReference type="EMBL" id="RDL43553.1"/>
    </source>
</evidence>
<dbReference type="Pfam" id="PF00563">
    <property type="entry name" value="EAL"/>
    <property type="match status" value="1"/>
</dbReference>
<keyword evidence="1" id="KW-0812">Transmembrane</keyword>
<dbReference type="EMBL" id="QKRA01000007">
    <property type="protein sequence ID" value="RDL43553.1"/>
    <property type="molecule type" value="Genomic_DNA"/>
</dbReference>
<proteinExistence type="predicted"/>
<sequence>MNKLDRGVRFTLGLALTAISPMGYGLLGDDIIGWFFALFGIANIISSLIGWCFMYSLVGLTSLAGSDDDQQNIELDFASLRKKAIIGFGTVSVLISAFFISEGYQSSKETVQSVELNHLHSNAIYVINDVEHILDNDSSTAATSNALLDSGLLNKYFLADTPIFIALLGPDGSWVLQTKNSGDSTFEQILNALKNRSSEFAHNVVSNQNHSSPLYDLKSLHKHYLSVGDQQYAVIHHDITTSKSTNVRLFIGEQSQTEAVLDRVLTRMVVSSSIVIWIAIWGAVAVAYFIWKYVEGSNRRAINAANTDSRTGLLNERALREIFSNNDLIQPSLEYTVYAAKFRNLSQILANNSSIILSQVLHQLATRIKNEITSDTIVGCLNDSTFIIVARPEQRDDINHFKRLINETQHLDNYRFSLEPTEVELSYPNDVSDFENLLSSISTLIYYANHQRLAYLRFQDDLIQNSQKTSKYSSELKTAIETKQFELYLQPKIDMTTGEVLGGEALIRWNHPQDGLLTPYHFLDLVEQSNMRSAFALFVVNEVCSLTTDLQSKGYMQPLSFNLNGYDVFDPSVIEALESVSQKFSSHQYIMPEIELTESETAIDVERIATQLHYISSLGFNIALDDFGTGMSSFSYSHALPINTIKIDRSFVLELDESSKSHIPIRAILFLAKNYGYEVVVEGVETQQQVDILTNLGCAVCQGYFYSTPVTYTEFIAMLPESKQH</sequence>
<dbReference type="InterPro" id="IPR021309">
    <property type="entry name" value="YgaP-like_TM"/>
</dbReference>
<dbReference type="AlphaFoldDB" id="A0A370U724"/>
<dbReference type="PROSITE" id="PS50883">
    <property type="entry name" value="EAL"/>
    <property type="match status" value="1"/>
</dbReference>
<evidence type="ECO:0000313" key="4">
    <source>
        <dbReference type="Proteomes" id="UP000254326"/>
    </source>
</evidence>
<keyword evidence="1" id="KW-0472">Membrane</keyword>
<dbReference type="InterPro" id="IPR035919">
    <property type="entry name" value="EAL_sf"/>
</dbReference>
<organism evidence="3 4">
    <name type="scientific">Marinomonas piezotolerans</name>
    <dbReference type="NCBI Taxonomy" id="2213058"/>
    <lineage>
        <taxon>Bacteria</taxon>
        <taxon>Pseudomonadati</taxon>
        <taxon>Pseudomonadota</taxon>
        <taxon>Gammaproteobacteria</taxon>
        <taxon>Oceanospirillales</taxon>
        <taxon>Oceanospirillaceae</taxon>
        <taxon>Marinomonas</taxon>
    </lineage>
</organism>
<keyword evidence="4" id="KW-1185">Reference proteome</keyword>
<dbReference type="Proteomes" id="UP000254326">
    <property type="component" value="Unassembled WGS sequence"/>
</dbReference>
<dbReference type="SMART" id="SM00052">
    <property type="entry name" value="EAL"/>
    <property type="match status" value="1"/>
</dbReference>